<feature type="transmembrane region" description="Helical" evidence="7">
    <location>
        <begin position="165"/>
        <end position="192"/>
    </location>
</feature>
<sequence>MDLTQGTAAEKNARAKKMMLWFGIISLLMGFAGWTSAYIVSSSREDWSSDITLPNSFLYSTIVIIISSLSYMMAKKAIREGENASGTKWLLATLGLGVLFIFLQFSGFSQLVSEGYYFTGPTSSIKVSYVFLIAMVHVVHVVAGMISLLVVLYNQNKGKYSKENYLGVTLGATFWHFLDLLWVYLVLFMFFVK</sequence>
<evidence type="ECO:0000256" key="1">
    <source>
        <dbReference type="ARBA" id="ARBA00004141"/>
    </source>
</evidence>
<comment type="similarity">
    <text evidence="2 6">Belongs to the cytochrome c oxidase subunit 3 family.</text>
</comment>
<reference evidence="10" key="1">
    <citation type="submission" date="2016-11" db="EMBL/GenBank/DDBJ databases">
        <authorList>
            <person name="Varghese N."/>
            <person name="Submissions S."/>
        </authorList>
    </citation>
    <scope>NUCLEOTIDE SEQUENCE [LARGE SCALE GENOMIC DNA]</scope>
    <source>
        <strain evidence="10">DSM 16478</strain>
    </source>
</reference>
<dbReference type="EMBL" id="FQZX01000001">
    <property type="protein sequence ID" value="SHJ76480.1"/>
    <property type="molecule type" value="Genomic_DNA"/>
</dbReference>
<dbReference type="RefSeq" id="WP_073242385.1">
    <property type="nucleotide sequence ID" value="NZ_FQZX01000001.1"/>
</dbReference>
<dbReference type="PROSITE" id="PS50253">
    <property type="entry name" value="COX3"/>
    <property type="match status" value="1"/>
</dbReference>
<dbReference type="Proteomes" id="UP000184314">
    <property type="component" value="Unassembled WGS sequence"/>
</dbReference>
<dbReference type="PANTHER" id="PTHR11403">
    <property type="entry name" value="CYTOCHROME C OXIDASE SUBUNIT III"/>
    <property type="match status" value="1"/>
</dbReference>
<dbReference type="OrthoDB" id="679789at2"/>
<feature type="transmembrane region" description="Helical" evidence="7">
    <location>
        <begin position="20"/>
        <end position="41"/>
    </location>
</feature>
<organism evidence="9 10">
    <name type="scientific">Maribacter aquivivus</name>
    <dbReference type="NCBI Taxonomy" id="228958"/>
    <lineage>
        <taxon>Bacteria</taxon>
        <taxon>Pseudomonadati</taxon>
        <taxon>Bacteroidota</taxon>
        <taxon>Flavobacteriia</taxon>
        <taxon>Flavobacteriales</taxon>
        <taxon>Flavobacteriaceae</taxon>
        <taxon>Maribacter</taxon>
    </lineage>
</organism>
<evidence type="ECO:0000256" key="3">
    <source>
        <dbReference type="ARBA" id="ARBA00022692"/>
    </source>
</evidence>
<dbReference type="InterPro" id="IPR013833">
    <property type="entry name" value="Cyt_c_oxidase_su3_a-hlx"/>
</dbReference>
<keyword evidence="4 7" id="KW-1133">Transmembrane helix</keyword>
<keyword evidence="10" id="KW-1185">Reference proteome</keyword>
<keyword evidence="3 6" id="KW-0812">Transmembrane</keyword>
<dbReference type="Gene3D" id="1.20.120.80">
    <property type="entry name" value="Cytochrome c oxidase, subunit III, four-helix bundle"/>
    <property type="match status" value="1"/>
</dbReference>
<evidence type="ECO:0000313" key="9">
    <source>
        <dbReference type="EMBL" id="SHJ76480.1"/>
    </source>
</evidence>
<dbReference type="InterPro" id="IPR024791">
    <property type="entry name" value="Cyt_c/ubiquinol_Oxase_su3"/>
</dbReference>
<keyword evidence="5 7" id="KW-0472">Membrane</keyword>
<evidence type="ECO:0000256" key="7">
    <source>
        <dbReference type="SAM" id="Phobius"/>
    </source>
</evidence>
<accession>A0A1M6LZF8</accession>
<feature type="transmembrane region" description="Helical" evidence="7">
    <location>
        <begin position="127"/>
        <end position="153"/>
    </location>
</feature>
<evidence type="ECO:0000256" key="5">
    <source>
        <dbReference type="ARBA" id="ARBA00023136"/>
    </source>
</evidence>
<dbReference type="GO" id="GO:0005886">
    <property type="term" value="C:plasma membrane"/>
    <property type="evidence" value="ECO:0007669"/>
    <property type="project" value="UniProtKB-SubCell"/>
</dbReference>
<feature type="transmembrane region" description="Helical" evidence="7">
    <location>
        <begin position="86"/>
        <end position="107"/>
    </location>
</feature>
<gene>
    <name evidence="9" type="ORF">SAMN04488007_1350</name>
</gene>
<evidence type="ECO:0000259" key="8">
    <source>
        <dbReference type="PROSITE" id="PS50253"/>
    </source>
</evidence>
<dbReference type="Pfam" id="PF00510">
    <property type="entry name" value="COX3"/>
    <property type="match status" value="1"/>
</dbReference>
<name>A0A1M6LZF8_9FLAO</name>
<dbReference type="GO" id="GO:0019646">
    <property type="term" value="P:aerobic electron transport chain"/>
    <property type="evidence" value="ECO:0007669"/>
    <property type="project" value="InterPro"/>
</dbReference>
<protein>
    <submittedName>
        <fullName evidence="9">Cytochrome c oxidase subunit 3</fullName>
    </submittedName>
</protein>
<comment type="subcellular location">
    <subcellularLocation>
        <location evidence="6">Cell membrane</location>
        <topology evidence="6">Multi-pass membrane protein</topology>
    </subcellularLocation>
    <subcellularLocation>
        <location evidence="1">Membrane</location>
        <topology evidence="1">Multi-pass membrane protein</topology>
    </subcellularLocation>
</comment>
<evidence type="ECO:0000313" key="10">
    <source>
        <dbReference type="Proteomes" id="UP000184314"/>
    </source>
</evidence>
<dbReference type="GO" id="GO:0004129">
    <property type="term" value="F:cytochrome-c oxidase activity"/>
    <property type="evidence" value="ECO:0007669"/>
    <property type="project" value="InterPro"/>
</dbReference>
<dbReference type="InterPro" id="IPR000298">
    <property type="entry name" value="Cyt_c_oxidase-like_su3"/>
</dbReference>
<dbReference type="SUPFAM" id="SSF81452">
    <property type="entry name" value="Cytochrome c oxidase subunit III-like"/>
    <property type="match status" value="1"/>
</dbReference>
<dbReference type="AlphaFoldDB" id="A0A1M6LZF8"/>
<dbReference type="InterPro" id="IPR035973">
    <property type="entry name" value="Cyt_c_oxidase_su3-like_sf"/>
</dbReference>
<evidence type="ECO:0000256" key="2">
    <source>
        <dbReference type="ARBA" id="ARBA00010581"/>
    </source>
</evidence>
<evidence type="ECO:0000256" key="4">
    <source>
        <dbReference type="ARBA" id="ARBA00022989"/>
    </source>
</evidence>
<feature type="transmembrane region" description="Helical" evidence="7">
    <location>
        <begin position="56"/>
        <end position="74"/>
    </location>
</feature>
<dbReference type="STRING" id="228958.SAMN04488007_1350"/>
<evidence type="ECO:0000256" key="6">
    <source>
        <dbReference type="RuleBase" id="RU003376"/>
    </source>
</evidence>
<feature type="domain" description="Heme-copper oxidase subunit III family profile" evidence="8">
    <location>
        <begin position="1"/>
        <end position="193"/>
    </location>
</feature>
<dbReference type="PANTHER" id="PTHR11403:SF10">
    <property type="entry name" value="CYTOCHROME C OXIDASE"/>
    <property type="match status" value="1"/>
</dbReference>
<proteinExistence type="inferred from homology"/>